<dbReference type="InterPro" id="IPR013083">
    <property type="entry name" value="Znf_RING/FYVE/PHD"/>
</dbReference>
<dbReference type="PROSITE" id="PS50119">
    <property type="entry name" value="ZF_BBOX"/>
    <property type="match status" value="2"/>
</dbReference>
<dbReference type="SUPFAM" id="SSF57850">
    <property type="entry name" value="RING/U-box"/>
    <property type="match status" value="1"/>
</dbReference>
<dbReference type="RefSeq" id="XP_022330545.1">
    <property type="nucleotide sequence ID" value="XM_022474837.1"/>
</dbReference>
<dbReference type="KEGG" id="cvn:111128894"/>
<feature type="domain" description="RING-type" evidence="5">
    <location>
        <begin position="74"/>
        <end position="117"/>
    </location>
</feature>
<evidence type="ECO:0000259" key="5">
    <source>
        <dbReference type="PROSITE" id="PS50089"/>
    </source>
</evidence>
<gene>
    <name evidence="8" type="primary">LOC111128894</name>
</gene>
<dbReference type="GO" id="GO:0061630">
    <property type="term" value="F:ubiquitin protein ligase activity"/>
    <property type="evidence" value="ECO:0007669"/>
    <property type="project" value="TreeGrafter"/>
</dbReference>
<dbReference type="InterPro" id="IPR001841">
    <property type="entry name" value="Znf_RING"/>
</dbReference>
<evidence type="ECO:0000256" key="1">
    <source>
        <dbReference type="ARBA" id="ARBA00022723"/>
    </source>
</evidence>
<dbReference type="InterPro" id="IPR047153">
    <property type="entry name" value="TRIM45/56/19-like"/>
</dbReference>
<evidence type="ECO:0000256" key="2">
    <source>
        <dbReference type="ARBA" id="ARBA00022771"/>
    </source>
</evidence>
<dbReference type="Gene3D" id="2.120.10.30">
    <property type="entry name" value="TolB, C-terminal domain"/>
    <property type="match status" value="2"/>
</dbReference>
<proteinExistence type="predicted"/>
<dbReference type="CDD" id="cd05819">
    <property type="entry name" value="NHL"/>
    <property type="match status" value="1"/>
</dbReference>
<organism evidence="7 8">
    <name type="scientific">Crassostrea virginica</name>
    <name type="common">Eastern oyster</name>
    <dbReference type="NCBI Taxonomy" id="6565"/>
    <lineage>
        <taxon>Eukaryota</taxon>
        <taxon>Metazoa</taxon>
        <taxon>Spiralia</taxon>
        <taxon>Lophotrochozoa</taxon>
        <taxon>Mollusca</taxon>
        <taxon>Bivalvia</taxon>
        <taxon>Autobranchia</taxon>
        <taxon>Pteriomorphia</taxon>
        <taxon>Ostreida</taxon>
        <taxon>Ostreoidea</taxon>
        <taxon>Ostreidae</taxon>
        <taxon>Crassostrea</taxon>
    </lineage>
</organism>
<dbReference type="Pfam" id="PF00643">
    <property type="entry name" value="zf-B_box"/>
    <property type="match status" value="1"/>
</dbReference>
<dbReference type="SUPFAM" id="SSF57845">
    <property type="entry name" value="B-box zinc-binding domain"/>
    <property type="match status" value="1"/>
</dbReference>
<keyword evidence="3" id="KW-0862">Zinc</keyword>
<dbReference type="SMART" id="SM00184">
    <property type="entry name" value="RING"/>
    <property type="match status" value="1"/>
</dbReference>
<evidence type="ECO:0000256" key="4">
    <source>
        <dbReference type="PROSITE-ProRule" id="PRU00024"/>
    </source>
</evidence>
<dbReference type="OrthoDB" id="6042961at2759"/>
<feature type="domain" description="B box-type" evidence="6">
    <location>
        <begin position="145"/>
        <end position="193"/>
    </location>
</feature>
<dbReference type="GO" id="GO:0005654">
    <property type="term" value="C:nucleoplasm"/>
    <property type="evidence" value="ECO:0007669"/>
    <property type="project" value="TreeGrafter"/>
</dbReference>
<dbReference type="Gene3D" id="3.30.40.10">
    <property type="entry name" value="Zinc/RING finger domain, C3HC4 (zinc finger)"/>
    <property type="match status" value="1"/>
</dbReference>
<dbReference type="InterPro" id="IPR017907">
    <property type="entry name" value="Znf_RING_CS"/>
</dbReference>
<evidence type="ECO:0000259" key="6">
    <source>
        <dbReference type="PROSITE" id="PS50119"/>
    </source>
</evidence>
<dbReference type="InterPro" id="IPR018957">
    <property type="entry name" value="Znf_C3HC4_RING-type"/>
</dbReference>
<dbReference type="GO" id="GO:0008270">
    <property type="term" value="F:zinc ion binding"/>
    <property type="evidence" value="ECO:0007669"/>
    <property type="project" value="UniProtKB-KW"/>
</dbReference>
<dbReference type="InterPro" id="IPR000315">
    <property type="entry name" value="Znf_B-box"/>
</dbReference>
<dbReference type="PROSITE" id="PS00518">
    <property type="entry name" value="ZF_RING_1"/>
    <property type="match status" value="1"/>
</dbReference>
<dbReference type="AlphaFoldDB" id="A0A8B8DRS0"/>
<dbReference type="Pfam" id="PF00097">
    <property type="entry name" value="zf-C3HC4"/>
    <property type="match status" value="1"/>
</dbReference>
<protein>
    <submittedName>
        <fullName evidence="8">Tripartite motif-containing protein 2-like</fullName>
    </submittedName>
</protein>
<evidence type="ECO:0000313" key="7">
    <source>
        <dbReference type="Proteomes" id="UP000694844"/>
    </source>
</evidence>
<dbReference type="InterPro" id="IPR011042">
    <property type="entry name" value="6-blade_b-propeller_TolB-like"/>
</dbReference>
<name>A0A8B8DRS0_CRAVI</name>
<dbReference type="Gene3D" id="3.30.160.60">
    <property type="entry name" value="Classic Zinc Finger"/>
    <property type="match status" value="1"/>
</dbReference>
<dbReference type="PROSITE" id="PS50089">
    <property type="entry name" value="ZF_RING_2"/>
    <property type="match status" value="1"/>
</dbReference>
<evidence type="ECO:0000313" key="8">
    <source>
        <dbReference type="RefSeq" id="XP_022330545.1"/>
    </source>
</evidence>
<dbReference type="PANTHER" id="PTHR25462:SF305">
    <property type="entry name" value="RING-TYPE DOMAIN-CONTAINING PROTEIN"/>
    <property type="match status" value="1"/>
</dbReference>
<evidence type="ECO:0000256" key="3">
    <source>
        <dbReference type="ARBA" id="ARBA00022833"/>
    </source>
</evidence>
<sequence length="684" mass="77135">MSVKNSGIKLPEINASGGRSLLSSAATTKSSSTVYSKMTAISEESGLSRTPRTVSGLTRSPRPVLNEDSQFEWCGLCYDDYSDPRMLPCLHTYCSRCLNDYIEQTETTGQFACPLCKSRHTVPVDGVQGFKPNIYISAIQATKNMKNNLCETCDDGSTQADTYCLECTQHFCTRCGTIHLKMTMSKSHHLVSEKPDEHGQKMTSRSYCGEHKQEINIFCFKCRIPICSLCRDQSHELHNTQNIQEFANEVKKELTESVSLLQSYLPLLKNRLKDVESHEEAFSNVKKGLIEQVDSRSEKLHKEIEEIREKFITQINSEIQIEEDRLVIFRNRVTEAIAFVSSQVAAAKHCIDFGSNQDIAVGKETLQYHLQEASRMLPVGFIPRFEINFAEPPLTDLITQDLFGRISKQGTTTITVTECGHYKVPGMHLIRGIAPVSNARAWVVCGFDPRLHLLNRTGSRLRTIKLGHDVDVDYITSDENDNIYISCRKNRCIKLLNKDIRIRDMVVLNDFPRGIALSQSGDLLICLTKSSTYDTYRPTDKNILVKYSKVGSKVVAEFERANVQMKYPRRIAENLNGDIYVSDHKEGCVHILSHDGKVKHKYTGNDSTKLGEPCGITCDRYGHVIIADYKSNCIHLLDQQGQFVSHLTKSDSVMKQPFSVAVDLDGYLWVGGSNGVVKIFRYLM</sequence>
<dbReference type="PANTHER" id="PTHR25462">
    <property type="entry name" value="BONUS, ISOFORM C-RELATED"/>
    <property type="match status" value="1"/>
</dbReference>
<feature type="domain" description="B box-type" evidence="6">
    <location>
        <begin position="203"/>
        <end position="243"/>
    </location>
</feature>
<dbReference type="GeneID" id="111128894"/>
<dbReference type="SMART" id="SM00336">
    <property type="entry name" value="BBOX"/>
    <property type="match status" value="2"/>
</dbReference>
<reference evidence="8" key="1">
    <citation type="submission" date="2025-08" db="UniProtKB">
        <authorList>
            <consortium name="RefSeq"/>
        </authorList>
    </citation>
    <scope>IDENTIFICATION</scope>
    <source>
        <tissue evidence="8">Whole sample</tissue>
    </source>
</reference>
<dbReference type="CDD" id="cd19757">
    <property type="entry name" value="Bbox1"/>
    <property type="match status" value="1"/>
</dbReference>
<dbReference type="SUPFAM" id="SSF101898">
    <property type="entry name" value="NHL repeat"/>
    <property type="match status" value="1"/>
</dbReference>
<dbReference type="Proteomes" id="UP000694844">
    <property type="component" value="Chromosome 4"/>
</dbReference>
<keyword evidence="7" id="KW-1185">Reference proteome</keyword>
<keyword evidence="2 4" id="KW-0863">Zinc-finger</keyword>
<keyword evidence="1" id="KW-0479">Metal-binding</keyword>
<accession>A0A8B8DRS0</accession>